<comment type="caution">
    <text evidence="10">The sequence shown here is derived from an EMBL/GenBank/DDBJ whole genome shotgun (WGS) entry which is preliminary data.</text>
</comment>
<dbReference type="EMBL" id="JACHBU010000002">
    <property type="protein sequence ID" value="MBB6507880.1"/>
    <property type="molecule type" value="Genomic_DNA"/>
</dbReference>
<feature type="transmembrane region" description="Helical" evidence="8">
    <location>
        <begin position="266"/>
        <end position="289"/>
    </location>
</feature>
<keyword evidence="3" id="KW-0328">Glycosyltransferase</keyword>
<reference evidence="10 11" key="1">
    <citation type="submission" date="2020-08" db="EMBL/GenBank/DDBJ databases">
        <title>The Agave Microbiome: Exploring the role of microbial communities in plant adaptations to desert environments.</title>
        <authorList>
            <person name="Partida-Martinez L.P."/>
        </authorList>
    </citation>
    <scope>NUCLEOTIDE SEQUENCE [LARGE SCALE GENOMIC DNA]</scope>
    <source>
        <strain evidence="10 11">AS3.12</strain>
    </source>
</reference>
<feature type="transmembrane region" description="Helical" evidence="8">
    <location>
        <begin position="31"/>
        <end position="49"/>
    </location>
</feature>
<evidence type="ECO:0000256" key="6">
    <source>
        <dbReference type="ARBA" id="ARBA00022989"/>
    </source>
</evidence>
<accession>A0A7X0JHT1</accession>
<dbReference type="AlphaFoldDB" id="A0A7X0JHT1"/>
<sequence>MQKANMLSSRDGGSGASGGISGFLSGGVKPVAVLFGIYFILSIAIRVSLPNSLTLDEAEQSLNSQFWLLGYGPQPPFYNWVQNLFVGALDISLLSLALPRFGMLFLVYLFMGLAARELQVSRSFAGLAMLSLTLLPQVSFMPQQDLTHTIALLMATSLFFYGLCRTLVRPDWQGYAIIGIAIGIGTISKYNFVILPAATIVAVALDRDWRARLLDPRMLLAAVICIAIVLPHAVWLLGNLDLATRGTLGKMVESDAPQGIFRVTKALGSLLVACLAFGALAVVVLALAFKSSVKRAVRAGDRWTTLFGRIMLFSLVGVVAVVLVAGTTRITERWLDPYLLALPLYLLLKFDRAGADLGLGFKRLVPVFLVIMVVVLVPGPAKVLTAGLLGPPGRINMPFADLAKQIRTEDRPATILALGMHLSGNIRMQFPDVPVFDIDSASVKRAMRDLAPPVLVIEADGDGAVVEPKLDAAMLESATGLSATDFRTRLVPYHRAPDRNMGFRYLWLR</sequence>
<dbReference type="GO" id="GO:0005886">
    <property type="term" value="C:plasma membrane"/>
    <property type="evidence" value="ECO:0007669"/>
    <property type="project" value="UniProtKB-SubCell"/>
</dbReference>
<evidence type="ECO:0000256" key="5">
    <source>
        <dbReference type="ARBA" id="ARBA00022692"/>
    </source>
</evidence>
<dbReference type="Pfam" id="PF13231">
    <property type="entry name" value="PMT_2"/>
    <property type="match status" value="1"/>
</dbReference>
<dbReference type="GO" id="GO:0009103">
    <property type="term" value="P:lipopolysaccharide biosynthetic process"/>
    <property type="evidence" value="ECO:0007669"/>
    <property type="project" value="UniProtKB-ARBA"/>
</dbReference>
<protein>
    <submittedName>
        <fullName evidence="10">4-amino-4-deoxy-L-arabinose transferase-like glycosyltransferase</fullName>
    </submittedName>
</protein>
<keyword evidence="7 8" id="KW-0472">Membrane</keyword>
<keyword evidence="6 8" id="KW-1133">Transmembrane helix</keyword>
<dbReference type="PANTHER" id="PTHR33908">
    <property type="entry name" value="MANNOSYLTRANSFERASE YKCB-RELATED"/>
    <property type="match status" value="1"/>
</dbReference>
<name>A0A7X0JHT1_9HYPH</name>
<feature type="transmembrane region" description="Helical" evidence="8">
    <location>
        <begin position="367"/>
        <end position="389"/>
    </location>
</feature>
<evidence type="ECO:0000256" key="2">
    <source>
        <dbReference type="ARBA" id="ARBA00022475"/>
    </source>
</evidence>
<keyword evidence="4 10" id="KW-0808">Transferase</keyword>
<evidence type="ECO:0000256" key="1">
    <source>
        <dbReference type="ARBA" id="ARBA00004651"/>
    </source>
</evidence>
<comment type="subcellular location">
    <subcellularLocation>
        <location evidence="1">Cell membrane</location>
        <topology evidence="1">Multi-pass membrane protein</topology>
    </subcellularLocation>
</comment>
<dbReference type="InterPro" id="IPR050297">
    <property type="entry name" value="LipidA_mod_glycosyltrf_83"/>
</dbReference>
<organism evidence="10 11">
    <name type="scientific">Rhizobium soli</name>
    <dbReference type="NCBI Taxonomy" id="424798"/>
    <lineage>
        <taxon>Bacteria</taxon>
        <taxon>Pseudomonadati</taxon>
        <taxon>Pseudomonadota</taxon>
        <taxon>Alphaproteobacteria</taxon>
        <taxon>Hyphomicrobiales</taxon>
        <taxon>Rhizobiaceae</taxon>
        <taxon>Rhizobium/Agrobacterium group</taxon>
        <taxon>Rhizobium</taxon>
    </lineage>
</organism>
<keyword evidence="5 8" id="KW-0812">Transmembrane</keyword>
<feature type="transmembrane region" description="Helical" evidence="8">
    <location>
        <begin position="146"/>
        <end position="164"/>
    </location>
</feature>
<evidence type="ECO:0000313" key="11">
    <source>
        <dbReference type="Proteomes" id="UP000585437"/>
    </source>
</evidence>
<feature type="transmembrane region" description="Helical" evidence="8">
    <location>
        <begin position="218"/>
        <end position="238"/>
    </location>
</feature>
<evidence type="ECO:0000256" key="7">
    <source>
        <dbReference type="ARBA" id="ARBA00023136"/>
    </source>
</evidence>
<evidence type="ECO:0000256" key="3">
    <source>
        <dbReference type="ARBA" id="ARBA00022676"/>
    </source>
</evidence>
<feature type="transmembrane region" description="Helical" evidence="8">
    <location>
        <begin position="123"/>
        <end position="140"/>
    </location>
</feature>
<evidence type="ECO:0000256" key="4">
    <source>
        <dbReference type="ARBA" id="ARBA00022679"/>
    </source>
</evidence>
<dbReference type="RefSeq" id="WP_244631338.1">
    <property type="nucleotide sequence ID" value="NZ_JACHBU010000002.1"/>
</dbReference>
<feature type="transmembrane region" description="Helical" evidence="8">
    <location>
        <begin position="310"/>
        <end position="330"/>
    </location>
</feature>
<keyword evidence="11" id="KW-1185">Reference proteome</keyword>
<proteinExistence type="predicted"/>
<dbReference type="InterPro" id="IPR038731">
    <property type="entry name" value="RgtA/B/C-like"/>
</dbReference>
<feature type="transmembrane region" description="Helical" evidence="8">
    <location>
        <begin position="84"/>
        <end position="111"/>
    </location>
</feature>
<dbReference type="Proteomes" id="UP000585437">
    <property type="component" value="Unassembled WGS sequence"/>
</dbReference>
<evidence type="ECO:0000313" key="10">
    <source>
        <dbReference type="EMBL" id="MBB6507880.1"/>
    </source>
</evidence>
<dbReference type="PANTHER" id="PTHR33908:SF11">
    <property type="entry name" value="MEMBRANE PROTEIN"/>
    <property type="match status" value="1"/>
</dbReference>
<evidence type="ECO:0000256" key="8">
    <source>
        <dbReference type="SAM" id="Phobius"/>
    </source>
</evidence>
<evidence type="ECO:0000259" key="9">
    <source>
        <dbReference type="Pfam" id="PF13231"/>
    </source>
</evidence>
<dbReference type="GO" id="GO:0016763">
    <property type="term" value="F:pentosyltransferase activity"/>
    <property type="evidence" value="ECO:0007669"/>
    <property type="project" value="TreeGrafter"/>
</dbReference>
<gene>
    <name evidence="10" type="ORF">F4695_001212</name>
</gene>
<keyword evidence="2" id="KW-1003">Cell membrane</keyword>
<feature type="domain" description="Glycosyltransferase RgtA/B/C/D-like" evidence="9">
    <location>
        <begin position="74"/>
        <end position="235"/>
    </location>
</feature>